<evidence type="ECO:0000313" key="2">
    <source>
        <dbReference type="EMBL" id="RHZ53201.1"/>
    </source>
</evidence>
<feature type="signal peptide" evidence="1">
    <location>
        <begin position="1"/>
        <end position="20"/>
    </location>
</feature>
<name>A0A397GQ29_9GLOM</name>
<evidence type="ECO:0000313" key="3">
    <source>
        <dbReference type="Proteomes" id="UP000266861"/>
    </source>
</evidence>
<reference evidence="2 3" key="1">
    <citation type="submission" date="2018-08" db="EMBL/GenBank/DDBJ databases">
        <title>Genome and evolution of the arbuscular mycorrhizal fungus Diversispora epigaea (formerly Glomus versiforme) and its bacterial endosymbionts.</title>
        <authorList>
            <person name="Sun X."/>
            <person name="Fei Z."/>
            <person name="Harrison M."/>
        </authorList>
    </citation>
    <scope>NUCLEOTIDE SEQUENCE [LARGE SCALE GENOMIC DNA]</scope>
    <source>
        <strain evidence="2 3">IT104</strain>
    </source>
</reference>
<protein>
    <recommendedName>
        <fullName evidence="4">MD-2-related lipid-recognition domain-containing protein</fullName>
    </recommendedName>
</protein>
<keyword evidence="1" id="KW-0732">Signal</keyword>
<evidence type="ECO:0000256" key="1">
    <source>
        <dbReference type="SAM" id="SignalP"/>
    </source>
</evidence>
<organism evidence="2 3">
    <name type="scientific">Diversispora epigaea</name>
    <dbReference type="NCBI Taxonomy" id="1348612"/>
    <lineage>
        <taxon>Eukaryota</taxon>
        <taxon>Fungi</taxon>
        <taxon>Fungi incertae sedis</taxon>
        <taxon>Mucoromycota</taxon>
        <taxon>Glomeromycotina</taxon>
        <taxon>Glomeromycetes</taxon>
        <taxon>Diversisporales</taxon>
        <taxon>Diversisporaceae</taxon>
        <taxon>Diversispora</taxon>
    </lineage>
</organism>
<dbReference type="STRING" id="1348612.A0A397GQ29"/>
<feature type="chain" id="PRO_5017469236" description="MD-2-related lipid-recognition domain-containing protein" evidence="1">
    <location>
        <begin position="21"/>
        <end position="161"/>
    </location>
</feature>
<gene>
    <name evidence="2" type="ORF">Glove_444g13</name>
</gene>
<dbReference type="EMBL" id="PQFF01000391">
    <property type="protein sequence ID" value="RHZ53201.1"/>
    <property type="molecule type" value="Genomic_DNA"/>
</dbReference>
<proteinExistence type="predicted"/>
<dbReference type="AlphaFoldDB" id="A0A397GQ29"/>
<evidence type="ECO:0008006" key="4">
    <source>
        <dbReference type="Google" id="ProtNLM"/>
    </source>
</evidence>
<dbReference type="OrthoDB" id="2392981at2759"/>
<comment type="caution">
    <text evidence="2">The sequence shown here is derived from an EMBL/GenBank/DDBJ whole genome shotgun (WGS) entry which is preliminary data.</text>
</comment>
<accession>A0A397GQ29</accession>
<sequence>MNRNFIFVFILLVTLSVVNAAPWLRFFDCPVPHGHSKPVLISMAYTPDPLVSGQSSKFDVSGTLKEDIGSDTTLEIGFIDLTDLQNPVPIAPFPAYSDTFSGVVIKAGNPFKTTAQLTVPKLPASYAIGALIENSPGYVPGCAIKMIEAPLSSLSYPIAEK</sequence>
<keyword evidence="3" id="KW-1185">Reference proteome</keyword>
<dbReference type="Proteomes" id="UP000266861">
    <property type="component" value="Unassembled WGS sequence"/>
</dbReference>